<keyword evidence="2" id="KW-0315">Glutamine amidotransferase</keyword>
<dbReference type="InterPro" id="IPR017926">
    <property type="entry name" value="GATASE"/>
</dbReference>
<dbReference type="CDD" id="cd01741">
    <property type="entry name" value="GATase1_1"/>
    <property type="match status" value="1"/>
</dbReference>
<organism evidence="2 3">
    <name type="scientific">Sphaerisporangium corydalis</name>
    <dbReference type="NCBI Taxonomy" id="1441875"/>
    <lineage>
        <taxon>Bacteria</taxon>
        <taxon>Bacillati</taxon>
        <taxon>Actinomycetota</taxon>
        <taxon>Actinomycetes</taxon>
        <taxon>Streptosporangiales</taxon>
        <taxon>Streptosporangiaceae</taxon>
        <taxon>Sphaerisporangium</taxon>
    </lineage>
</organism>
<dbReference type="EMBL" id="JBHSFN010000029">
    <property type="protein sequence ID" value="MFC4591163.1"/>
    <property type="molecule type" value="Genomic_DNA"/>
</dbReference>
<dbReference type="InterPro" id="IPR044992">
    <property type="entry name" value="ChyE-like"/>
</dbReference>
<dbReference type="Pfam" id="PF00117">
    <property type="entry name" value="GATase"/>
    <property type="match status" value="1"/>
</dbReference>
<dbReference type="PANTHER" id="PTHR42695:SF5">
    <property type="entry name" value="GLUTAMINE AMIDOTRANSFERASE YLR126C-RELATED"/>
    <property type="match status" value="1"/>
</dbReference>
<dbReference type="PROSITE" id="PS51257">
    <property type="entry name" value="PROKAR_LIPOPROTEIN"/>
    <property type="match status" value="1"/>
</dbReference>
<feature type="domain" description="Glutamine amidotransferase" evidence="1">
    <location>
        <begin position="44"/>
        <end position="184"/>
    </location>
</feature>
<dbReference type="RefSeq" id="WP_262846024.1">
    <property type="nucleotide sequence ID" value="NZ_JANZYP010000043.1"/>
</dbReference>
<gene>
    <name evidence="2" type="ORF">ACFO8L_34070</name>
</gene>
<sequence length="241" mass="24649">MGHRIVIIEHEAEAGLGYFAGWLAAAGMACDVVRPYLGAPVPDAAGDGLIVLGGAASAWDDEGFPWLPATRGLIRRSVDSGLPTLGICLGAQLMTLACGGEVERGTAGPEVGLGEVSALPAAAGDPLFGALPPRTRAVQYHEDAMTVLPPGAVPLATGEPYPNQAYRLGPRAWAVQFHPEATPEIFLSWTAPNAGELAGAGFDVAALDAAVAGAHDALGTWRVLAEAFAGVVAGDHETRLT</sequence>
<dbReference type="Proteomes" id="UP001595891">
    <property type="component" value="Unassembled WGS sequence"/>
</dbReference>
<dbReference type="SUPFAM" id="SSF52317">
    <property type="entry name" value="Class I glutamine amidotransferase-like"/>
    <property type="match status" value="1"/>
</dbReference>
<protein>
    <submittedName>
        <fullName evidence="2">Type 1 glutamine amidotransferase</fullName>
    </submittedName>
</protein>
<dbReference type="InterPro" id="IPR029062">
    <property type="entry name" value="Class_I_gatase-like"/>
</dbReference>
<proteinExistence type="predicted"/>
<accession>A0ABV9EQQ3</accession>
<dbReference type="Gene3D" id="3.40.50.880">
    <property type="match status" value="1"/>
</dbReference>
<keyword evidence="3" id="KW-1185">Reference proteome</keyword>
<reference evidence="3" key="1">
    <citation type="journal article" date="2019" name="Int. J. Syst. Evol. Microbiol.">
        <title>The Global Catalogue of Microorganisms (GCM) 10K type strain sequencing project: providing services to taxonomists for standard genome sequencing and annotation.</title>
        <authorList>
            <consortium name="The Broad Institute Genomics Platform"/>
            <consortium name="The Broad Institute Genome Sequencing Center for Infectious Disease"/>
            <person name="Wu L."/>
            <person name="Ma J."/>
        </authorList>
    </citation>
    <scope>NUCLEOTIDE SEQUENCE [LARGE SCALE GENOMIC DNA]</scope>
    <source>
        <strain evidence="3">CCUG 49560</strain>
    </source>
</reference>
<dbReference type="PANTHER" id="PTHR42695">
    <property type="entry name" value="GLUTAMINE AMIDOTRANSFERASE YLR126C-RELATED"/>
    <property type="match status" value="1"/>
</dbReference>
<comment type="caution">
    <text evidence="2">The sequence shown here is derived from an EMBL/GenBank/DDBJ whole genome shotgun (WGS) entry which is preliminary data.</text>
</comment>
<name>A0ABV9EQQ3_9ACTN</name>
<evidence type="ECO:0000313" key="3">
    <source>
        <dbReference type="Proteomes" id="UP001595891"/>
    </source>
</evidence>
<evidence type="ECO:0000313" key="2">
    <source>
        <dbReference type="EMBL" id="MFC4591163.1"/>
    </source>
</evidence>
<dbReference type="PROSITE" id="PS51273">
    <property type="entry name" value="GATASE_TYPE_1"/>
    <property type="match status" value="1"/>
</dbReference>
<evidence type="ECO:0000259" key="1">
    <source>
        <dbReference type="Pfam" id="PF00117"/>
    </source>
</evidence>